<proteinExistence type="predicted"/>
<accession>G4QDU3</accession>
<name>G4QDU3_GLANF</name>
<keyword evidence="1" id="KW-0812">Transmembrane</keyword>
<evidence type="ECO:0000313" key="2">
    <source>
        <dbReference type="EMBL" id="AEP31122.1"/>
    </source>
</evidence>
<dbReference type="HOGENOM" id="CLU_092800_1_0_6"/>
<gene>
    <name evidence="2" type="ordered locus">GNIT_3026</name>
</gene>
<dbReference type="Proteomes" id="UP000009282">
    <property type="component" value="Chromosome"/>
</dbReference>
<dbReference type="RefSeq" id="WP_014109994.1">
    <property type="nucleotide sequence ID" value="NC_016041.1"/>
</dbReference>
<keyword evidence="3" id="KW-1185">Reference proteome</keyword>
<dbReference type="eggNOG" id="COG4520">
    <property type="taxonomic scope" value="Bacteria"/>
</dbReference>
<feature type="transmembrane region" description="Helical" evidence="1">
    <location>
        <begin position="94"/>
        <end position="113"/>
    </location>
</feature>
<dbReference type="STRING" id="1085623.GNIT_3026"/>
<reference evidence="2 3" key="1">
    <citation type="journal article" date="2011" name="J. Bacteriol.">
        <title>Complete genome sequence of seawater bacterium Glaciecola nitratireducens FR1064T.</title>
        <authorList>
            <person name="Bian F."/>
            <person name="Qin Q.L."/>
            <person name="Xie B.B."/>
            <person name="Shu Y.L."/>
            <person name="Zhang X.Y."/>
            <person name="Yu Y."/>
            <person name="Chen B."/>
            <person name="Chen X.L."/>
            <person name="Zhou B.C."/>
            <person name="Zhang Y.Z."/>
        </authorList>
    </citation>
    <scope>NUCLEOTIDE SEQUENCE [LARGE SCALE GENOMIC DNA]</scope>
    <source>
        <strain evidence="3">JCM 12485 / KCTC 12276 / FR1064</strain>
    </source>
</reference>
<evidence type="ECO:0008006" key="4">
    <source>
        <dbReference type="Google" id="ProtNLM"/>
    </source>
</evidence>
<organism evidence="2 3">
    <name type="scientific">Glaciecola nitratireducens (strain JCM 12485 / KCTC 12276 / FR1064)</name>
    <dbReference type="NCBI Taxonomy" id="1085623"/>
    <lineage>
        <taxon>Bacteria</taxon>
        <taxon>Pseudomonadati</taxon>
        <taxon>Pseudomonadota</taxon>
        <taxon>Gammaproteobacteria</taxon>
        <taxon>Alteromonadales</taxon>
        <taxon>Alteromonadaceae</taxon>
        <taxon>Brumicola</taxon>
    </lineage>
</organism>
<evidence type="ECO:0000313" key="3">
    <source>
        <dbReference type="Proteomes" id="UP000009282"/>
    </source>
</evidence>
<protein>
    <recommendedName>
        <fullName evidence="4">Anti-sigma factor</fullName>
    </recommendedName>
</protein>
<dbReference type="AlphaFoldDB" id="G4QDU3"/>
<keyword evidence="1" id="KW-1133">Transmembrane helix</keyword>
<evidence type="ECO:0000256" key="1">
    <source>
        <dbReference type="SAM" id="Phobius"/>
    </source>
</evidence>
<keyword evidence="1" id="KW-0472">Membrane</keyword>
<sequence length="231" mass="25925">MKKSDSEIISAFLDNELSEPEVAIFKKRLQEDALFANEFAKYSENDLALKQHVSLIDDVPVPDSIMNLLRDAEQNTPASNSNIVQLASWRDPKWLSLAASFLIVTLFAPVVWYSSNQDSPSLANILSSEVSGQTIALDSNTQVVLVMSFQDRQGNFCREYRLSKSTRNEQAVACNINGKWETQVSDSIQVASSQTYQTASSASSEKIERWLDENMDDIPFSTQMERKNLAK</sequence>
<dbReference type="KEGG" id="gni:GNIT_3026"/>
<dbReference type="OrthoDB" id="5588054at2"/>
<dbReference type="EMBL" id="CP003060">
    <property type="protein sequence ID" value="AEP31122.1"/>
    <property type="molecule type" value="Genomic_DNA"/>
</dbReference>